<accession>A0AAW2QJG6</accession>
<comment type="caution">
    <text evidence="1">The sequence shown here is derived from an EMBL/GenBank/DDBJ whole genome shotgun (WGS) entry which is preliminary data.</text>
</comment>
<sequence>MGSSLNYLNEVKHYLDRLFTIKDHGFAKYFLGLDFARSPQGTCITPSTYLGDIITDCGLEDARPVSTPLPPNIKLDTKSGSLFSSPDCYHHLVGRLLYLGFSRPNISFVVQQLSQFLQLPRQAHWDAVLHLLWYLKGSLHLGLFFLASNTLKLCAYSDSDWASCPVTWRSITGFCVFLSGALISWKTKKQATVSRSSSKAKYRSDGITICQLLWISYLLT</sequence>
<reference evidence="1" key="2">
    <citation type="journal article" date="2024" name="Plant">
        <title>Genomic evolution and insights into agronomic trait innovations of Sesamum species.</title>
        <authorList>
            <person name="Miao H."/>
            <person name="Wang L."/>
            <person name="Qu L."/>
            <person name="Liu H."/>
            <person name="Sun Y."/>
            <person name="Le M."/>
            <person name="Wang Q."/>
            <person name="Wei S."/>
            <person name="Zheng Y."/>
            <person name="Lin W."/>
            <person name="Duan Y."/>
            <person name="Cao H."/>
            <person name="Xiong S."/>
            <person name="Wang X."/>
            <person name="Wei L."/>
            <person name="Li C."/>
            <person name="Ma Q."/>
            <person name="Ju M."/>
            <person name="Zhao R."/>
            <person name="Li G."/>
            <person name="Mu C."/>
            <person name="Tian Q."/>
            <person name="Mei H."/>
            <person name="Zhang T."/>
            <person name="Gao T."/>
            <person name="Zhang H."/>
        </authorList>
    </citation>
    <scope>NUCLEOTIDE SEQUENCE</scope>
    <source>
        <strain evidence="1">KEN8</strain>
    </source>
</reference>
<name>A0AAW2QJG6_9LAMI</name>
<gene>
    <name evidence="1" type="ORF">Scaly_1012800</name>
</gene>
<dbReference type="EMBL" id="JACGWM010000006">
    <property type="protein sequence ID" value="KAL0367939.1"/>
    <property type="molecule type" value="Genomic_DNA"/>
</dbReference>
<evidence type="ECO:0000313" key="1">
    <source>
        <dbReference type="EMBL" id="KAL0367939.1"/>
    </source>
</evidence>
<organism evidence="1">
    <name type="scientific">Sesamum calycinum</name>
    <dbReference type="NCBI Taxonomy" id="2727403"/>
    <lineage>
        <taxon>Eukaryota</taxon>
        <taxon>Viridiplantae</taxon>
        <taxon>Streptophyta</taxon>
        <taxon>Embryophyta</taxon>
        <taxon>Tracheophyta</taxon>
        <taxon>Spermatophyta</taxon>
        <taxon>Magnoliopsida</taxon>
        <taxon>eudicotyledons</taxon>
        <taxon>Gunneridae</taxon>
        <taxon>Pentapetalae</taxon>
        <taxon>asterids</taxon>
        <taxon>lamiids</taxon>
        <taxon>Lamiales</taxon>
        <taxon>Pedaliaceae</taxon>
        <taxon>Sesamum</taxon>
    </lineage>
</organism>
<protein>
    <submittedName>
        <fullName evidence="1">Retrovirus-related Pol polyprotein from transposon RE1</fullName>
    </submittedName>
</protein>
<dbReference type="InterPro" id="IPR043502">
    <property type="entry name" value="DNA/RNA_pol_sf"/>
</dbReference>
<reference evidence="1" key="1">
    <citation type="submission" date="2020-06" db="EMBL/GenBank/DDBJ databases">
        <authorList>
            <person name="Li T."/>
            <person name="Hu X."/>
            <person name="Zhang T."/>
            <person name="Song X."/>
            <person name="Zhang H."/>
            <person name="Dai N."/>
            <person name="Sheng W."/>
            <person name="Hou X."/>
            <person name="Wei L."/>
        </authorList>
    </citation>
    <scope>NUCLEOTIDE SEQUENCE</scope>
    <source>
        <strain evidence="1">KEN8</strain>
        <tissue evidence="1">Leaf</tissue>
    </source>
</reference>
<dbReference type="AlphaFoldDB" id="A0AAW2QJG6"/>
<dbReference type="SUPFAM" id="SSF56672">
    <property type="entry name" value="DNA/RNA polymerases"/>
    <property type="match status" value="1"/>
</dbReference>
<dbReference type="PANTHER" id="PTHR11439:SF470">
    <property type="entry name" value="CYSTEINE-RICH RLK (RECEPTOR-LIKE PROTEIN KINASE) 8"/>
    <property type="match status" value="1"/>
</dbReference>
<proteinExistence type="predicted"/>
<dbReference type="CDD" id="cd09272">
    <property type="entry name" value="RNase_HI_RT_Ty1"/>
    <property type="match status" value="1"/>
</dbReference>
<dbReference type="PANTHER" id="PTHR11439">
    <property type="entry name" value="GAG-POL-RELATED RETROTRANSPOSON"/>
    <property type="match status" value="1"/>
</dbReference>